<feature type="transmembrane region" description="Helical" evidence="1">
    <location>
        <begin position="7"/>
        <end position="26"/>
    </location>
</feature>
<dbReference type="RefSeq" id="WP_129076495.1">
    <property type="nucleotide sequence ID" value="NZ_QOUX01000001.1"/>
</dbReference>
<reference evidence="3 4" key="1">
    <citation type="journal article" date="2019" name="Int. J. Syst. Evol. Microbiol.">
        <title>Anaerobacillus alkaliphilus sp. nov., a novel alkaliphilic and moderately halophilic bacterium.</title>
        <authorList>
            <person name="Borsodi A.K."/>
            <person name="Aszalos J.M."/>
            <person name="Bihari P."/>
            <person name="Nagy I."/>
            <person name="Schumann P."/>
            <person name="Sproer C."/>
            <person name="Kovacs A.L."/>
            <person name="Boka K."/>
            <person name="Dobosy P."/>
            <person name="Ovari M."/>
            <person name="Szili-Kovacs T."/>
            <person name="Toth E."/>
        </authorList>
    </citation>
    <scope>NUCLEOTIDE SEQUENCE [LARGE SCALE GENOMIC DNA]</scope>
    <source>
        <strain evidence="3 4">B16-10</strain>
    </source>
</reference>
<feature type="transmembrane region" description="Helical" evidence="1">
    <location>
        <begin position="100"/>
        <end position="126"/>
    </location>
</feature>
<gene>
    <name evidence="3" type="ORF">DS745_01815</name>
</gene>
<keyword evidence="1" id="KW-1133">Transmembrane helix</keyword>
<keyword evidence="1" id="KW-0472">Membrane</keyword>
<organism evidence="3 4">
    <name type="scientific">Anaerobacillus alkaliphilus</name>
    <dbReference type="NCBI Taxonomy" id="1548597"/>
    <lineage>
        <taxon>Bacteria</taxon>
        <taxon>Bacillati</taxon>
        <taxon>Bacillota</taxon>
        <taxon>Bacilli</taxon>
        <taxon>Bacillales</taxon>
        <taxon>Bacillaceae</taxon>
        <taxon>Anaerobacillus</taxon>
    </lineage>
</organism>
<evidence type="ECO:0000259" key="2">
    <source>
        <dbReference type="Pfam" id="PF14340"/>
    </source>
</evidence>
<accession>A0A4Q0VY81</accession>
<comment type="caution">
    <text evidence="3">The sequence shown here is derived from an EMBL/GenBank/DDBJ whole genome shotgun (WGS) entry which is preliminary data.</text>
</comment>
<evidence type="ECO:0000256" key="1">
    <source>
        <dbReference type="SAM" id="Phobius"/>
    </source>
</evidence>
<sequence length="137" mass="15430">MKEIPITYVKSNQVILVILTFSSILLQNSWLLVAAFLFVAVPLLLGPKGNLAFYVAKRFFSENRSGKTEAAELQKFNQTIAGILLTIAVAIHFLTASWIAWIFVGMVTLAATIALLGFCVGCFLYFQWKRYKYKLKN</sequence>
<feature type="domain" description="DUF4395" evidence="2">
    <location>
        <begin position="7"/>
        <end position="130"/>
    </location>
</feature>
<evidence type="ECO:0000313" key="4">
    <source>
        <dbReference type="Proteomes" id="UP000290649"/>
    </source>
</evidence>
<protein>
    <submittedName>
        <fullName evidence="3">DUF4395 domain-containing protein</fullName>
    </submittedName>
</protein>
<dbReference type="Pfam" id="PF14340">
    <property type="entry name" value="DUF4395"/>
    <property type="match status" value="1"/>
</dbReference>
<keyword evidence="1" id="KW-0812">Transmembrane</keyword>
<keyword evidence="4" id="KW-1185">Reference proteome</keyword>
<dbReference type="InterPro" id="IPR025508">
    <property type="entry name" value="DUF4395"/>
</dbReference>
<dbReference type="Proteomes" id="UP000290649">
    <property type="component" value="Unassembled WGS sequence"/>
</dbReference>
<dbReference type="PIRSF" id="PIRSF030042">
    <property type="entry name" value="UCP030042"/>
    <property type="match status" value="1"/>
</dbReference>
<proteinExistence type="predicted"/>
<dbReference type="AlphaFoldDB" id="A0A4Q0VY81"/>
<evidence type="ECO:0000313" key="3">
    <source>
        <dbReference type="EMBL" id="RXJ04146.1"/>
    </source>
</evidence>
<dbReference type="InterPro" id="IPR016942">
    <property type="entry name" value="UCP030042"/>
</dbReference>
<name>A0A4Q0VY81_9BACI</name>
<feature type="transmembrane region" description="Helical" evidence="1">
    <location>
        <begin position="32"/>
        <end position="55"/>
    </location>
</feature>
<dbReference type="EMBL" id="QOUX01000001">
    <property type="protein sequence ID" value="RXJ04146.1"/>
    <property type="molecule type" value="Genomic_DNA"/>
</dbReference>
<feature type="transmembrane region" description="Helical" evidence="1">
    <location>
        <begin position="76"/>
        <end position="94"/>
    </location>
</feature>
<dbReference type="OrthoDB" id="2376580at2"/>